<evidence type="ECO:0000313" key="2">
    <source>
        <dbReference type="Proteomes" id="UP000308092"/>
    </source>
</evidence>
<dbReference type="AlphaFoldDB" id="A0A4V3UP28"/>
<reference evidence="1 2" key="1">
    <citation type="submission" date="2019-03" db="EMBL/GenBank/DDBJ databases">
        <title>The genome sequence of a newly discovered highly antifungal drug resistant Aspergillus species, Aspergillus tanneri NIH 1004.</title>
        <authorList>
            <person name="Mounaud S."/>
            <person name="Singh I."/>
            <person name="Joardar V."/>
            <person name="Pakala S."/>
            <person name="Pakala S."/>
            <person name="Venepally P."/>
            <person name="Hoover J."/>
            <person name="Nierman W."/>
            <person name="Chung J."/>
            <person name="Losada L."/>
        </authorList>
    </citation>
    <scope>NUCLEOTIDE SEQUENCE [LARGE SCALE GENOMIC DNA]</scope>
    <source>
        <strain evidence="1 2">NIH1004</strain>
    </source>
</reference>
<evidence type="ECO:0000313" key="1">
    <source>
        <dbReference type="EMBL" id="THC93464.1"/>
    </source>
</evidence>
<comment type="caution">
    <text evidence="1">The sequence shown here is derived from an EMBL/GenBank/DDBJ whole genome shotgun (WGS) entry which is preliminary data.</text>
</comment>
<sequence length="58" mass="6487">MSTCAVFLDKALREVSLDLYEDEKIHIKIPDEAIVVVGVPDTKDLHVFMPDKGISRTS</sequence>
<dbReference type="Proteomes" id="UP000308092">
    <property type="component" value="Unassembled WGS sequence"/>
</dbReference>
<dbReference type="VEuPathDB" id="FungiDB:EYZ11_007049"/>
<proteinExistence type="predicted"/>
<protein>
    <submittedName>
        <fullName evidence="1">Uncharacterized protein</fullName>
    </submittedName>
</protein>
<organism evidence="1 2">
    <name type="scientific">Aspergillus tanneri</name>
    <dbReference type="NCBI Taxonomy" id="1220188"/>
    <lineage>
        <taxon>Eukaryota</taxon>
        <taxon>Fungi</taxon>
        <taxon>Dikarya</taxon>
        <taxon>Ascomycota</taxon>
        <taxon>Pezizomycotina</taxon>
        <taxon>Eurotiomycetes</taxon>
        <taxon>Eurotiomycetidae</taxon>
        <taxon>Eurotiales</taxon>
        <taxon>Aspergillaceae</taxon>
        <taxon>Aspergillus</taxon>
        <taxon>Aspergillus subgen. Circumdati</taxon>
    </lineage>
</organism>
<gene>
    <name evidence="1" type="ORF">EYZ11_007049</name>
</gene>
<keyword evidence="2" id="KW-1185">Reference proteome</keyword>
<accession>A0A4V3UP28</accession>
<name>A0A4V3UP28_9EURO</name>
<dbReference type="EMBL" id="SOSA01000263">
    <property type="protein sequence ID" value="THC93464.1"/>
    <property type="molecule type" value="Genomic_DNA"/>
</dbReference>